<comment type="caution">
    <text evidence="2">The sequence shown here is derived from an EMBL/GenBank/DDBJ whole genome shotgun (WGS) entry which is preliminary data.</text>
</comment>
<evidence type="ECO:0000313" key="2">
    <source>
        <dbReference type="EMBL" id="MFI9100419.1"/>
    </source>
</evidence>
<dbReference type="RefSeq" id="WP_269279889.1">
    <property type="nucleotide sequence ID" value="NZ_JBITYG010000002.1"/>
</dbReference>
<protein>
    <submittedName>
        <fullName evidence="2">Antibiotic biosynthesis monooxygenase family protein</fullName>
        <ecNumber evidence="2">1.14.-.-</ecNumber>
    </submittedName>
</protein>
<dbReference type="InterPro" id="IPR011008">
    <property type="entry name" value="Dimeric_a/b-barrel"/>
</dbReference>
<accession>A0ABW8C1W1</accession>
<evidence type="ECO:0000259" key="1">
    <source>
        <dbReference type="PROSITE" id="PS51725"/>
    </source>
</evidence>
<feature type="domain" description="ABM" evidence="1">
    <location>
        <begin position="6"/>
        <end position="94"/>
    </location>
</feature>
<dbReference type="Proteomes" id="UP001614394">
    <property type="component" value="Unassembled WGS sequence"/>
</dbReference>
<dbReference type="EMBL" id="JBITYG010000002">
    <property type="protein sequence ID" value="MFI9100419.1"/>
    <property type="molecule type" value="Genomic_DNA"/>
</dbReference>
<keyword evidence="2" id="KW-0503">Monooxygenase</keyword>
<keyword evidence="3" id="KW-1185">Reference proteome</keyword>
<gene>
    <name evidence="2" type="ORF">ACIGXA_07820</name>
</gene>
<name>A0ABW8C1W1_9ACTN</name>
<dbReference type="Gene3D" id="3.30.70.100">
    <property type="match status" value="1"/>
</dbReference>
<dbReference type="EC" id="1.14.-.-" evidence="2"/>
<dbReference type="SUPFAM" id="SSF54909">
    <property type="entry name" value="Dimeric alpha+beta barrel"/>
    <property type="match status" value="1"/>
</dbReference>
<reference evidence="2 3" key="1">
    <citation type="submission" date="2024-10" db="EMBL/GenBank/DDBJ databases">
        <title>The Natural Products Discovery Center: Release of the First 8490 Sequenced Strains for Exploring Actinobacteria Biosynthetic Diversity.</title>
        <authorList>
            <person name="Kalkreuter E."/>
            <person name="Kautsar S.A."/>
            <person name="Yang D."/>
            <person name="Bader C.D."/>
            <person name="Teijaro C.N."/>
            <person name="Fluegel L."/>
            <person name="Davis C.M."/>
            <person name="Simpson J.R."/>
            <person name="Lauterbach L."/>
            <person name="Steele A.D."/>
            <person name="Gui C."/>
            <person name="Meng S."/>
            <person name="Li G."/>
            <person name="Viehrig K."/>
            <person name="Ye F."/>
            <person name="Su P."/>
            <person name="Kiefer A.F."/>
            <person name="Nichols A."/>
            <person name="Cepeda A.J."/>
            <person name="Yan W."/>
            <person name="Fan B."/>
            <person name="Jiang Y."/>
            <person name="Adhikari A."/>
            <person name="Zheng C.-J."/>
            <person name="Schuster L."/>
            <person name="Cowan T.M."/>
            <person name="Smanski M.J."/>
            <person name="Chevrette M.G."/>
            <person name="De Carvalho L.P.S."/>
            <person name="Shen B."/>
        </authorList>
    </citation>
    <scope>NUCLEOTIDE SEQUENCE [LARGE SCALE GENOMIC DNA]</scope>
    <source>
        <strain evidence="2 3">NPDC053399</strain>
    </source>
</reference>
<dbReference type="PROSITE" id="PS51725">
    <property type="entry name" value="ABM"/>
    <property type="match status" value="1"/>
</dbReference>
<dbReference type="InterPro" id="IPR007138">
    <property type="entry name" value="ABM_dom"/>
</dbReference>
<keyword evidence="2" id="KW-0560">Oxidoreductase</keyword>
<dbReference type="Pfam" id="PF03992">
    <property type="entry name" value="ABM"/>
    <property type="match status" value="1"/>
</dbReference>
<sequence length="107" mass="11954">MAGGAFRVMLEMTIKPGLAAEFEEEWRSGTDAVTGHPANIGQWLARSTADEDTYYIVSDWTDETGFRAFEDGKAHVAHRERLHAYRASATFDTMRVVEHIEGAAHAR</sequence>
<dbReference type="GO" id="GO:0004497">
    <property type="term" value="F:monooxygenase activity"/>
    <property type="evidence" value="ECO:0007669"/>
    <property type="project" value="UniProtKB-KW"/>
</dbReference>
<organism evidence="2 3">
    <name type="scientific">Streptomyces fildesensis</name>
    <dbReference type="NCBI Taxonomy" id="375757"/>
    <lineage>
        <taxon>Bacteria</taxon>
        <taxon>Bacillati</taxon>
        <taxon>Actinomycetota</taxon>
        <taxon>Actinomycetes</taxon>
        <taxon>Kitasatosporales</taxon>
        <taxon>Streptomycetaceae</taxon>
        <taxon>Streptomyces</taxon>
    </lineage>
</organism>
<evidence type="ECO:0000313" key="3">
    <source>
        <dbReference type="Proteomes" id="UP001614394"/>
    </source>
</evidence>
<proteinExistence type="predicted"/>